<gene>
    <name evidence="5" type="ORF">BKA23_3023</name>
</gene>
<reference evidence="5 6" key="1">
    <citation type="submission" date="2019-06" db="EMBL/GenBank/DDBJ databases">
        <title>Sequencing the genomes of 1000 actinobacteria strains.</title>
        <authorList>
            <person name="Klenk H.-P."/>
        </authorList>
    </citation>
    <scope>NUCLEOTIDE SEQUENCE [LARGE SCALE GENOMIC DNA]</scope>
    <source>
        <strain evidence="5 6">DSM 19560</strain>
    </source>
</reference>
<dbReference type="InterPro" id="IPR029062">
    <property type="entry name" value="Class_I_gatase-like"/>
</dbReference>
<accession>A0A561E148</accession>
<dbReference type="EMBL" id="VIVQ01000003">
    <property type="protein sequence ID" value="TWE09323.1"/>
    <property type="molecule type" value="Genomic_DNA"/>
</dbReference>
<evidence type="ECO:0000313" key="6">
    <source>
        <dbReference type="Proteomes" id="UP000318297"/>
    </source>
</evidence>
<dbReference type="RefSeq" id="WP_145229888.1">
    <property type="nucleotide sequence ID" value="NZ_VIVQ01000003.1"/>
</dbReference>
<evidence type="ECO:0000256" key="4">
    <source>
        <dbReference type="ARBA" id="ARBA00022825"/>
    </source>
</evidence>
<keyword evidence="4" id="KW-0720">Serine protease</keyword>
<evidence type="ECO:0000256" key="1">
    <source>
        <dbReference type="ARBA" id="ARBA00006534"/>
    </source>
</evidence>
<organism evidence="5 6">
    <name type="scientific">Rudaeicoccus suwonensis</name>
    <dbReference type="NCBI Taxonomy" id="657409"/>
    <lineage>
        <taxon>Bacteria</taxon>
        <taxon>Bacillati</taxon>
        <taxon>Actinomycetota</taxon>
        <taxon>Actinomycetes</taxon>
        <taxon>Micrococcales</taxon>
        <taxon>Dermacoccaceae</taxon>
        <taxon>Rudaeicoccus</taxon>
    </lineage>
</organism>
<comment type="similarity">
    <text evidence="1">Belongs to the peptidase S51 family.</text>
</comment>
<dbReference type="PANTHER" id="PTHR20842">
    <property type="entry name" value="PROTEASE S51 ALPHA-ASPARTYL DIPEPTIDASE"/>
    <property type="match status" value="1"/>
</dbReference>
<evidence type="ECO:0000256" key="3">
    <source>
        <dbReference type="ARBA" id="ARBA00022801"/>
    </source>
</evidence>
<dbReference type="InterPro" id="IPR005320">
    <property type="entry name" value="Peptidase_S51"/>
</dbReference>
<keyword evidence="6" id="KW-1185">Reference proteome</keyword>
<dbReference type="SUPFAM" id="SSF52317">
    <property type="entry name" value="Class I glutamine amidotransferase-like"/>
    <property type="match status" value="1"/>
</dbReference>
<comment type="caution">
    <text evidence="5">The sequence shown here is derived from an EMBL/GenBank/DDBJ whole genome shotgun (WGS) entry which is preliminary data.</text>
</comment>
<protein>
    <submittedName>
        <fullName evidence="5">Peptidase E</fullName>
    </submittedName>
</protein>
<dbReference type="Pfam" id="PF03575">
    <property type="entry name" value="Peptidase_S51"/>
    <property type="match status" value="1"/>
</dbReference>
<keyword evidence="2" id="KW-0645">Protease</keyword>
<dbReference type="Gene3D" id="3.40.50.880">
    <property type="match status" value="1"/>
</dbReference>
<dbReference type="PANTHER" id="PTHR20842:SF0">
    <property type="entry name" value="ALPHA-ASPARTYL DIPEPTIDASE"/>
    <property type="match status" value="1"/>
</dbReference>
<dbReference type="GO" id="GO:0006508">
    <property type="term" value="P:proteolysis"/>
    <property type="evidence" value="ECO:0007669"/>
    <property type="project" value="UniProtKB-KW"/>
</dbReference>
<keyword evidence="3" id="KW-0378">Hydrolase</keyword>
<evidence type="ECO:0000313" key="5">
    <source>
        <dbReference type="EMBL" id="TWE09323.1"/>
    </source>
</evidence>
<proteinExistence type="inferred from homology"/>
<dbReference type="GO" id="GO:0008236">
    <property type="term" value="F:serine-type peptidase activity"/>
    <property type="evidence" value="ECO:0007669"/>
    <property type="project" value="UniProtKB-KW"/>
</dbReference>
<evidence type="ECO:0000256" key="2">
    <source>
        <dbReference type="ARBA" id="ARBA00022670"/>
    </source>
</evidence>
<dbReference type="AlphaFoldDB" id="A0A561E148"/>
<dbReference type="OrthoDB" id="9778515at2"/>
<dbReference type="CDD" id="cd03146">
    <property type="entry name" value="GAT1_Peptidase_E"/>
    <property type="match status" value="1"/>
</dbReference>
<dbReference type="Proteomes" id="UP000318297">
    <property type="component" value="Unassembled WGS sequence"/>
</dbReference>
<sequence length="242" mass="25717">MTADAPTVLATSGGIRSGRHTYFEFSELTQFAVELAGVTGRTPRICTISTALGDNPHVLHSLAEAARVAGYEHSHLQLFPMPNVPDIAGQLLSQDVIWVMGGSVANLLAVWRVHGVDTVMREAWQAGVVLTGVSAGSLCWHVGGTTDSYGPDLRPVTNGLGLLPYGNGVHYDGEAQRRPLLQRLVADGTVPESYCSDDGVGLLYRGTAFVEAVAEIDGASAYHVAREGNSAVETVIEARRLH</sequence>
<name>A0A561E148_9MICO</name>